<gene>
    <name evidence="1" type="ORF">CLOACE_19700</name>
</gene>
<evidence type="ECO:0000313" key="2">
    <source>
        <dbReference type="Proteomes" id="UP000175744"/>
    </source>
</evidence>
<dbReference type="AlphaFoldDB" id="A0A1E8EWJ9"/>
<organism evidence="1 2">
    <name type="scientific">Clostridium acetireducens DSM 10703</name>
    <dbReference type="NCBI Taxonomy" id="1121290"/>
    <lineage>
        <taxon>Bacteria</taxon>
        <taxon>Bacillati</taxon>
        <taxon>Bacillota</taxon>
        <taxon>Clostridia</taxon>
        <taxon>Eubacteriales</taxon>
        <taxon>Clostridiaceae</taxon>
        <taxon>Clostridium</taxon>
    </lineage>
</organism>
<dbReference type="STRING" id="1121290.CLAOCE_19700"/>
<evidence type="ECO:0008006" key="3">
    <source>
        <dbReference type="Google" id="ProtNLM"/>
    </source>
</evidence>
<dbReference type="EMBL" id="LZFO01000036">
    <property type="protein sequence ID" value="OFI05001.1"/>
    <property type="molecule type" value="Genomic_DNA"/>
</dbReference>
<dbReference type="Proteomes" id="UP000175744">
    <property type="component" value="Unassembled WGS sequence"/>
</dbReference>
<sequence>MYTRTPNDFNNFPLWNSRSCPMMPEEMLNENREMQFPTTTGGPTFQTEPTPTVQNDIGYTQGWLKTQIGKYIKIEFLIGTNMLIDREGVLKEVGISYIVIQESGTNDLVMCDIYSIKFVRIFSDQTKVRD</sequence>
<keyword evidence="2" id="KW-1185">Reference proteome</keyword>
<protein>
    <recommendedName>
        <fullName evidence="3">Spore coat protein GerQ</fullName>
    </recommendedName>
</protein>
<evidence type="ECO:0000313" key="1">
    <source>
        <dbReference type="EMBL" id="OFI05001.1"/>
    </source>
</evidence>
<comment type="caution">
    <text evidence="1">The sequence shown here is derived from an EMBL/GenBank/DDBJ whole genome shotgun (WGS) entry which is preliminary data.</text>
</comment>
<accession>A0A1E8EWJ9</accession>
<proteinExistence type="predicted"/>
<dbReference type="PATRIC" id="fig|1121290.3.peg.1987"/>
<reference evidence="1 2" key="1">
    <citation type="submission" date="2016-06" db="EMBL/GenBank/DDBJ databases">
        <title>Genome sequence of Clostridium acetireducens DSM 10703.</title>
        <authorList>
            <person name="Poehlein A."/>
            <person name="Fluechter S."/>
            <person name="Duerre P."/>
            <person name="Daniel R."/>
        </authorList>
    </citation>
    <scope>NUCLEOTIDE SEQUENCE [LARGE SCALE GENOMIC DNA]</scope>
    <source>
        <strain evidence="1 2">DSM 10703</strain>
    </source>
</reference>
<name>A0A1E8EWJ9_9CLOT</name>